<reference evidence="1" key="1">
    <citation type="submission" date="2022-02" db="EMBL/GenBank/DDBJ databases">
        <title>Towards deciphering the DNA virus diversity associated with rodent species in the families Cricetidae and Heteromyidae.</title>
        <authorList>
            <person name="Lund M."/>
            <person name="Larsen B.B."/>
            <person name="Gryseels S."/>
            <person name="Kraberger S."/>
            <person name="Rowsey D.M."/>
            <person name="Steger L."/>
            <person name="Yule K.M."/>
            <person name="Upham N.S."/>
            <person name="Worobey M."/>
            <person name="Van Doorslaer K."/>
            <person name="Varsani A."/>
        </authorList>
    </citation>
    <scope>NUCLEOTIDE SEQUENCE</scope>
    <source>
        <strain evidence="1">UA08Rod_4769</strain>
    </source>
</reference>
<dbReference type="Pfam" id="PF20577">
    <property type="entry name" value="Phage_ORF5"/>
    <property type="match status" value="1"/>
</dbReference>
<dbReference type="EMBL" id="OM869563">
    <property type="protein sequence ID" value="UPW41249.1"/>
    <property type="molecule type" value="Genomic_DNA"/>
</dbReference>
<name>A0A976R718_9VIRU</name>
<accession>A0A976R718</accession>
<protein>
    <submittedName>
        <fullName evidence="1">Nonstructural protein</fullName>
    </submittedName>
</protein>
<organism evidence="1">
    <name type="scientific">Sigmofec virus UA08Rod_4769</name>
    <dbReference type="NCBI Taxonomy" id="2929408"/>
    <lineage>
        <taxon>Viruses</taxon>
        <taxon>Monodnaviria</taxon>
        <taxon>Sangervirae</taxon>
        <taxon>Phixviricota</taxon>
        <taxon>Malgrandaviricetes</taxon>
        <taxon>Petitvirales</taxon>
        <taxon>Microviridae</taxon>
    </lineage>
</organism>
<dbReference type="InterPro" id="IPR046781">
    <property type="entry name" value="Phage_ORF5"/>
</dbReference>
<sequence>MINEIYAIYDQATKAFVQFVPCMNERVANMTFEKLFKDKRLNVPMLYDYPNTFDVYCLGTFDDNTGIFENLPQHLLLLNFGSFAD</sequence>
<evidence type="ECO:0000313" key="1">
    <source>
        <dbReference type="EMBL" id="UPW41249.1"/>
    </source>
</evidence>
<proteinExistence type="predicted"/>